<evidence type="ECO:0000256" key="3">
    <source>
        <dbReference type="ARBA" id="ARBA00023004"/>
    </source>
</evidence>
<evidence type="ECO:0000256" key="2">
    <source>
        <dbReference type="ARBA" id="ARBA00022723"/>
    </source>
</evidence>
<comment type="similarity">
    <text evidence="1">Belongs to the cytochrome P450 family.</text>
</comment>
<evidence type="ECO:0000256" key="1">
    <source>
        <dbReference type="ARBA" id="ARBA00010617"/>
    </source>
</evidence>
<dbReference type="Gene3D" id="1.10.630.10">
    <property type="entry name" value="Cytochrome P450"/>
    <property type="match status" value="1"/>
</dbReference>
<dbReference type="PANTHER" id="PTHR47955">
    <property type="entry name" value="CYTOCHROME P450 FAMILY 71 PROTEIN"/>
    <property type="match status" value="1"/>
</dbReference>
<dbReference type="GO" id="GO:0005506">
    <property type="term" value="F:iron ion binding"/>
    <property type="evidence" value="ECO:0007669"/>
    <property type="project" value="InterPro"/>
</dbReference>
<name>A0AAV5F427_ELECO</name>
<keyword evidence="2" id="KW-0479">Metal-binding</keyword>
<dbReference type="AlphaFoldDB" id="A0AAV5F427"/>
<dbReference type="PANTHER" id="PTHR47955:SF11">
    <property type="entry name" value="4-HYDROXYPHENYLACETALDEHYDE OXIME MONOOXYGENASE"/>
    <property type="match status" value="1"/>
</dbReference>
<dbReference type="GO" id="GO:0016705">
    <property type="term" value="F:oxidoreductase activity, acting on paired donors, with incorporation or reduction of molecular oxygen"/>
    <property type="evidence" value="ECO:0007669"/>
    <property type="project" value="InterPro"/>
</dbReference>
<dbReference type="InterPro" id="IPR036396">
    <property type="entry name" value="Cyt_P450_sf"/>
</dbReference>
<dbReference type="SUPFAM" id="SSF48264">
    <property type="entry name" value="Cytochrome P450"/>
    <property type="match status" value="1"/>
</dbReference>
<proteinExistence type="inferred from homology"/>
<keyword evidence="5" id="KW-1185">Reference proteome</keyword>
<evidence type="ECO:0000313" key="5">
    <source>
        <dbReference type="Proteomes" id="UP001054889"/>
    </source>
</evidence>
<dbReference type="InterPro" id="IPR001128">
    <property type="entry name" value="Cyt_P450"/>
</dbReference>
<dbReference type="Pfam" id="PF00067">
    <property type="entry name" value="p450"/>
    <property type="match status" value="1"/>
</dbReference>
<reference evidence="4" key="2">
    <citation type="submission" date="2021-12" db="EMBL/GenBank/DDBJ databases">
        <title>Resequencing data analysis of finger millet.</title>
        <authorList>
            <person name="Hatakeyama M."/>
            <person name="Aluri S."/>
            <person name="Balachadran M.T."/>
            <person name="Sivarajan S.R."/>
            <person name="Poveda L."/>
            <person name="Shimizu-Inatsugi R."/>
            <person name="Schlapbach R."/>
            <person name="Sreeman S.M."/>
            <person name="Shimizu K.K."/>
        </authorList>
    </citation>
    <scope>NUCLEOTIDE SEQUENCE</scope>
</reference>
<keyword evidence="3" id="KW-0408">Iron</keyword>
<evidence type="ECO:0000313" key="4">
    <source>
        <dbReference type="EMBL" id="GJN29085.1"/>
    </source>
</evidence>
<dbReference type="GO" id="GO:0020037">
    <property type="term" value="F:heme binding"/>
    <property type="evidence" value="ECO:0007669"/>
    <property type="project" value="InterPro"/>
</dbReference>
<protein>
    <submittedName>
        <fullName evidence="4">Uncharacterized protein</fullName>
    </submittedName>
</protein>
<organism evidence="4 5">
    <name type="scientific">Eleusine coracana subsp. coracana</name>
    <dbReference type="NCBI Taxonomy" id="191504"/>
    <lineage>
        <taxon>Eukaryota</taxon>
        <taxon>Viridiplantae</taxon>
        <taxon>Streptophyta</taxon>
        <taxon>Embryophyta</taxon>
        <taxon>Tracheophyta</taxon>
        <taxon>Spermatophyta</taxon>
        <taxon>Magnoliopsida</taxon>
        <taxon>Liliopsida</taxon>
        <taxon>Poales</taxon>
        <taxon>Poaceae</taxon>
        <taxon>PACMAD clade</taxon>
        <taxon>Chloridoideae</taxon>
        <taxon>Cynodonteae</taxon>
        <taxon>Eleusininae</taxon>
        <taxon>Eleusine</taxon>
    </lineage>
</organism>
<dbReference type="EMBL" id="BQKI01000081">
    <property type="protein sequence ID" value="GJN29085.1"/>
    <property type="molecule type" value="Genomic_DNA"/>
</dbReference>
<comment type="caution">
    <text evidence="4">The sequence shown here is derived from an EMBL/GenBank/DDBJ whole genome shotgun (WGS) entry which is preliminary data.</text>
</comment>
<accession>A0AAV5F427</accession>
<sequence length="69" mass="7641">MYCLLGALPHHALHRLARWYGPVMLLRLGHVSTLVVLSPEAAREVMKTQDAALANRPVNMTMNILTYGG</sequence>
<dbReference type="GO" id="GO:0004497">
    <property type="term" value="F:monooxygenase activity"/>
    <property type="evidence" value="ECO:0007669"/>
    <property type="project" value="InterPro"/>
</dbReference>
<dbReference type="Proteomes" id="UP001054889">
    <property type="component" value="Unassembled WGS sequence"/>
</dbReference>
<gene>
    <name evidence="4" type="primary">gb17278</name>
    <name evidence="4" type="ORF">PR202_gb17278</name>
</gene>
<reference evidence="4" key="1">
    <citation type="journal article" date="2018" name="DNA Res.">
        <title>Multiple hybrid de novo genome assembly of finger millet, an orphan allotetraploid crop.</title>
        <authorList>
            <person name="Hatakeyama M."/>
            <person name="Aluri S."/>
            <person name="Balachadran M.T."/>
            <person name="Sivarajan S.R."/>
            <person name="Patrignani A."/>
            <person name="Gruter S."/>
            <person name="Poveda L."/>
            <person name="Shimizu-Inatsugi R."/>
            <person name="Baeten J."/>
            <person name="Francoijs K.J."/>
            <person name="Nataraja K.N."/>
            <person name="Reddy Y.A.N."/>
            <person name="Phadnis S."/>
            <person name="Ravikumar R.L."/>
            <person name="Schlapbach R."/>
            <person name="Sreeman S.M."/>
            <person name="Shimizu K.K."/>
        </authorList>
    </citation>
    <scope>NUCLEOTIDE SEQUENCE</scope>
</reference>